<accession>A0A9P3HCB7</accession>
<organism evidence="1 2">
    <name type="scientific">Entomortierella parvispora</name>
    <dbReference type="NCBI Taxonomy" id="205924"/>
    <lineage>
        <taxon>Eukaryota</taxon>
        <taxon>Fungi</taxon>
        <taxon>Fungi incertae sedis</taxon>
        <taxon>Mucoromycota</taxon>
        <taxon>Mortierellomycotina</taxon>
        <taxon>Mortierellomycetes</taxon>
        <taxon>Mortierellales</taxon>
        <taxon>Mortierellaceae</taxon>
        <taxon>Entomortierella</taxon>
    </lineage>
</organism>
<evidence type="ECO:0000313" key="2">
    <source>
        <dbReference type="Proteomes" id="UP000827284"/>
    </source>
</evidence>
<comment type="caution">
    <text evidence="1">The sequence shown here is derived from an EMBL/GenBank/DDBJ whole genome shotgun (WGS) entry which is preliminary data.</text>
</comment>
<name>A0A9P3HCB7_9FUNG</name>
<reference evidence="1" key="1">
    <citation type="submission" date="2021-11" db="EMBL/GenBank/DDBJ databases">
        <authorList>
            <person name="Herlambang A."/>
            <person name="Guo Y."/>
            <person name="Takashima Y."/>
            <person name="Nishizawa T."/>
        </authorList>
    </citation>
    <scope>NUCLEOTIDE SEQUENCE</scope>
    <source>
        <strain evidence="1">E1425</strain>
    </source>
</reference>
<gene>
    <name evidence="1" type="ORF">EMPS_06462</name>
</gene>
<dbReference type="EMBL" id="BQFW01000008">
    <property type="protein sequence ID" value="GJJ74104.1"/>
    <property type="molecule type" value="Genomic_DNA"/>
</dbReference>
<dbReference type="OrthoDB" id="2439449at2759"/>
<evidence type="ECO:0000313" key="1">
    <source>
        <dbReference type="EMBL" id="GJJ74104.1"/>
    </source>
</evidence>
<proteinExistence type="predicted"/>
<dbReference type="Proteomes" id="UP000827284">
    <property type="component" value="Unassembled WGS sequence"/>
</dbReference>
<reference evidence="1" key="2">
    <citation type="journal article" date="2022" name="Microbiol. Resour. Announc.">
        <title>Whole-Genome Sequence of Entomortierella parvispora E1425, a Mucoromycotan Fungus Associated with Burkholderiaceae-Related Endosymbiotic Bacteria.</title>
        <authorList>
            <person name="Herlambang A."/>
            <person name="Guo Y."/>
            <person name="Takashima Y."/>
            <person name="Narisawa K."/>
            <person name="Ohta H."/>
            <person name="Nishizawa T."/>
        </authorList>
    </citation>
    <scope>NUCLEOTIDE SEQUENCE</scope>
    <source>
        <strain evidence="1">E1425</strain>
    </source>
</reference>
<dbReference type="AlphaFoldDB" id="A0A9P3HCB7"/>
<protein>
    <submittedName>
        <fullName evidence="1">Uncharacterized protein</fullName>
    </submittedName>
</protein>
<keyword evidence="2" id="KW-1185">Reference proteome</keyword>
<sequence>MTDRKRQNADSSASSRKQRGRVITTWRDVFREAPYPQYFAGLNEATDLNHRSFFRFISPPYNKRDYWEDVWVGQILKIVQNTDVQPVKEQHQRLTNEWEQRGFHDDVWLEFLAEERTRLNEELNVTNQMNAKVKAVNQLNAAMGNLMENAVEAFSTSQEGSQENIEEKQGQTVILEYFEDSFDLEQDPELNHILEEDSAEIRSEAEVVLSGGAGSRGAAETVSLHDVELPSSDPCDPSFTTELASNGTIEEEPEPVRLDRLVGPGTLSCTRTGEADYINDEGCNVSSVLMRYRREQIEDSSFLENSDVENILSLNFIFFGDCLHPLREQYRKMLKTDLAATEVALIIEWSQAAVHVEPDDAKATLCEIFARGAALKSPVFTCLDEMCGTGALWSSVILNTDNEDSHIARFVRPFVESMFGNFRNCKLCWTRDRIVTGKVCTGEMLQPDFMLCSVSKPQYTFMVGEVKKFEENDEMCHRDRVKLFTQMKMSLDGLLDAGVDGPVIGILAHRHRVEVWSLTLPFEALYLPTLLGAFDLVLSRFSFASTIVMFPPLLAARAAVADMVARFTSRRKRVKPVKTSWRRGTYHVKPQEIDPGVTLNEEVRFLWEEEMELRASMEAETEKVK</sequence>